<feature type="chain" id="PRO_5008615814" description="Ig-like domain-containing protein" evidence="1">
    <location>
        <begin position="26"/>
        <end position="141"/>
    </location>
</feature>
<evidence type="ECO:0000313" key="3">
    <source>
        <dbReference type="EMBL" id="OBY65214.1"/>
    </source>
</evidence>
<dbReference type="OrthoDB" id="1203222at2"/>
<feature type="signal peptide" evidence="1">
    <location>
        <begin position="1"/>
        <end position="25"/>
    </location>
</feature>
<dbReference type="EMBL" id="LSFL01000031">
    <property type="protein sequence ID" value="OBY65214.1"/>
    <property type="molecule type" value="Genomic_DNA"/>
</dbReference>
<dbReference type="Proteomes" id="UP000092612">
    <property type="component" value="Unassembled WGS sequence"/>
</dbReference>
<dbReference type="RefSeq" id="WP_068360346.1">
    <property type="nucleotide sequence ID" value="NZ_CP019337.1"/>
</dbReference>
<keyword evidence="4" id="KW-1185">Reference proteome</keyword>
<name>A0A1B8U007_9FLAO</name>
<sequence length="141" mass="15471">MKNSRTKLIILFVLAILFTSCSTNNEENIDTTEPMISIQSPQLNQTYVGYWGGAWPEADKVNLIASGVDETGISSIKLTVINESKTVVFEKIVNSTTSSQTELVISENFTPQEIGTYSVIFSVTDVIGNIETSAPRTFLVE</sequence>
<dbReference type="InterPro" id="IPR013783">
    <property type="entry name" value="Ig-like_fold"/>
</dbReference>
<accession>A0A1B8U007</accession>
<keyword evidence="1" id="KW-0732">Signal</keyword>
<proteinExistence type="predicted"/>
<reference evidence="4" key="1">
    <citation type="submission" date="2016-02" db="EMBL/GenBank/DDBJ databases">
        <title>Paenibacillus sp. LPB0068, isolated from Crassostrea gigas.</title>
        <authorList>
            <person name="Shin S.-K."/>
            <person name="Yi H."/>
        </authorList>
    </citation>
    <scope>NUCLEOTIDE SEQUENCE [LARGE SCALE GENOMIC DNA]</scope>
    <source>
        <strain evidence="4">KCTC 23969</strain>
    </source>
</reference>
<organism evidence="3 4">
    <name type="scientific">Polaribacter reichenbachii</name>
    <dbReference type="NCBI Taxonomy" id="996801"/>
    <lineage>
        <taxon>Bacteria</taxon>
        <taxon>Pseudomonadati</taxon>
        <taxon>Bacteroidota</taxon>
        <taxon>Flavobacteriia</taxon>
        <taxon>Flavobacteriales</taxon>
        <taxon>Flavobacteriaceae</taxon>
    </lineage>
</organism>
<dbReference type="PROSITE" id="PS51257">
    <property type="entry name" value="PROKAR_LIPOPROTEIN"/>
    <property type="match status" value="1"/>
</dbReference>
<evidence type="ECO:0000259" key="2">
    <source>
        <dbReference type="Pfam" id="PF12245"/>
    </source>
</evidence>
<dbReference type="AlphaFoldDB" id="A0A1B8U007"/>
<dbReference type="InterPro" id="IPR022038">
    <property type="entry name" value="Ig-like_bact"/>
</dbReference>
<evidence type="ECO:0000313" key="4">
    <source>
        <dbReference type="Proteomes" id="UP000092612"/>
    </source>
</evidence>
<gene>
    <name evidence="3" type="ORF">LPB301_08900</name>
</gene>
<evidence type="ECO:0000256" key="1">
    <source>
        <dbReference type="SAM" id="SignalP"/>
    </source>
</evidence>
<protein>
    <recommendedName>
        <fullName evidence="2">Ig-like domain-containing protein</fullName>
    </recommendedName>
</protein>
<feature type="domain" description="Ig-like" evidence="2">
    <location>
        <begin position="50"/>
        <end position="139"/>
    </location>
</feature>
<dbReference type="Pfam" id="PF12245">
    <property type="entry name" value="Big_3_2"/>
    <property type="match status" value="1"/>
</dbReference>
<dbReference type="KEGG" id="prn:BW723_12880"/>
<comment type="caution">
    <text evidence="3">The sequence shown here is derived from an EMBL/GenBank/DDBJ whole genome shotgun (WGS) entry which is preliminary data.</text>
</comment>
<dbReference type="Gene3D" id="2.60.40.10">
    <property type="entry name" value="Immunoglobulins"/>
    <property type="match status" value="1"/>
</dbReference>